<dbReference type="KEGG" id="omr:OXIME_000561"/>
<dbReference type="Gene3D" id="2.40.10.230">
    <property type="entry name" value="Probable tRNA pseudouridine synthase domain"/>
    <property type="match status" value="1"/>
</dbReference>
<dbReference type="RefSeq" id="WP_393971966.1">
    <property type="nucleotide sequence ID" value="NZ_CP133772.1"/>
</dbReference>
<keyword evidence="2" id="KW-1185">Reference proteome</keyword>
<evidence type="ECO:0000313" key="1">
    <source>
        <dbReference type="EMBL" id="WYY00010.1"/>
    </source>
</evidence>
<dbReference type="InterPro" id="IPR038664">
    <property type="entry name" value="Gar1/Naf1_Cbf5-bd_sf"/>
</dbReference>
<reference evidence="1 2" key="1">
    <citation type="submission" date="2023-09" db="EMBL/GenBank/DDBJ databases">
        <authorList>
            <person name="Golyshina O.V."/>
            <person name="Lunev E.A."/>
            <person name="Bargiela R."/>
            <person name="Gaines M.C."/>
            <person name="Daum B."/>
            <person name="Bale N.J."/>
            <person name="Koenen M."/>
            <person name="Sinninghe Damst J.S."/>
            <person name="Yakimov M."/>
            <person name="Golyshin P.N."/>
        </authorList>
    </citation>
    <scope>NUCLEOTIDE SEQUENCE [LARGE SCALE GENOMIC DNA]</scope>
    <source>
        <strain evidence="1 2">M1</strain>
    </source>
</reference>
<dbReference type="GO" id="GO:0042254">
    <property type="term" value="P:ribosome biogenesis"/>
    <property type="evidence" value="ECO:0007669"/>
    <property type="project" value="InterPro"/>
</dbReference>
<dbReference type="InterPro" id="IPR007504">
    <property type="entry name" value="H/ACA_rnp_Gar1/Naf1"/>
</dbReference>
<evidence type="ECO:0000313" key="2">
    <source>
        <dbReference type="Proteomes" id="UP001451606"/>
    </source>
</evidence>
<evidence type="ECO:0008006" key="3">
    <source>
        <dbReference type="Google" id="ProtNLM"/>
    </source>
</evidence>
<gene>
    <name evidence="1" type="ORF">OXIME_000561</name>
</gene>
<protein>
    <recommendedName>
        <fullName evidence="3">H/ACA RNA-protein complex protein Gar1</fullName>
    </recommendedName>
</protein>
<organism evidence="1 2">
    <name type="scientific">Oxyplasma meridianum</name>
    <dbReference type="NCBI Taxonomy" id="3073602"/>
    <lineage>
        <taxon>Archaea</taxon>
        <taxon>Methanobacteriati</taxon>
        <taxon>Thermoplasmatota</taxon>
        <taxon>Thermoplasmata</taxon>
        <taxon>Thermoplasmatales</taxon>
        <taxon>Thermoplasmataceae</taxon>
        <taxon>Oxyplasma</taxon>
    </lineage>
</organism>
<dbReference type="EMBL" id="CP133772">
    <property type="protein sequence ID" value="WYY00010.1"/>
    <property type="molecule type" value="Genomic_DNA"/>
</dbReference>
<dbReference type="GO" id="GO:0001522">
    <property type="term" value="P:pseudouridine synthesis"/>
    <property type="evidence" value="ECO:0007669"/>
    <property type="project" value="InterPro"/>
</dbReference>
<dbReference type="SUPFAM" id="SSF50447">
    <property type="entry name" value="Translation proteins"/>
    <property type="match status" value="1"/>
</dbReference>
<proteinExistence type="predicted"/>
<sequence>MEETCKVIGGKGRELVIKPQKCLRMNIGVFNRNNSNIGKITKIFGPVKDPYALVTIKENVSGVEEVILRC</sequence>
<dbReference type="GeneID" id="95967290"/>
<accession>A0AAX4NH24</accession>
<dbReference type="AlphaFoldDB" id="A0AAX4NH24"/>
<dbReference type="InterPro" id="IPR009000">
    <property type="entry name" value="Transl_B-barrel_sf"/>
</dbReference>
<dbReference type="Pfam" id="PF04410">
    <property type="entry name" value="Gar1"/>
    <property type="match status" value="1"/>
</dbReference>
<dbReference type="Proteomes" id="UP001451606">
    <property type="component" value="Chromosome"/>
</dbReference>
<name>A0AAX4NH24_9ARCH</name>